<dbReference type="CDD" id="cd02081">
    <property type="entry name" value="P-type_ATPase_Ca_PMCA-like"/>
    <property type="match status" value="1"/>
</dbReference>
<keyword evidence="3" id="KW-0926">Vacuole</keyword>
<organism evidence="21 22">
    <name type="scientific">Schizosaccharomyces cryophilus (strain OY26 / ATCC MYA-4695 / CBS 11777 / NBRC 106824 / NRRL Y48691)</name>
    <name type="common">Fission yeast</name>
    <dbReference type="NCBI Taxonomy" id="653667"/>
    <lineage>
        <taxon>Eukaryota</taxon>
        <taxon>Fungi</taxon>
        <taxon>Dikarya</taxon>
        <taxon>Ascomycota</taxon>
        <taxon>Taphrinomycotina</taxon>
        <taxon>Schizosaccharomycetes</taxon>
        <taxon>Schizosaccharomycetales</taxon>
        <taxon>Schizosaccharomycetaceae</taxon>
        <taxon>Schizosaccharomyces</taxon>
    </lineage>
</organism>
<evidence type="ECO:0000256" key="4">
    <source>
        <dbReference type="ARBA" id="ARBA00022568"/>
    </source>
</evidence>
<dbReference type="SFLD" id="SFLDG00002">
    <property type="entry name" value="C1.7:_P-type_atpase_like"/>
    <property type="match status" value="1"/>
</dbReference>
<feature type="compositionally biased region" description="Polar residues" evidence="19">
    <location>
        <begin position="41"/>
        <end position="52"/>
    </location>
</feature>
<dbReference type="InterPro" id="IPR006068">
    <property type="entry name" value="ATPase_P-typ_cation-transptr_C"/>
</dbReference>
<comment type="similarity">
    <text evidence="15 18">Belongs to the cation transport ATPase (P-type) (TC 3.A.3) family.</text>
</comment>
<evidence type="ECO:0000256" key="6">
    <source>
        <dbReference type="ARBA" id="ARBA00022723"/>
    </source>
</evidence>
<dbReference type="EMBL" id="KE546988">
    <property type="protein sequence ID" value="EPY53190.1"/>
    <property type="molecule type" value="Genomic_DNA"/>
</dbReference>
<evidence type="ECO:0000313" key="21">
    <source>
        <dbReference type="EMBL" id="EPY53190.1"/>
    </source>
</evidence>
<keyword evidence="8 18" id="KW-0106">Calcium</keyword>
<dbReference type="Gene3D" id="3.40.1110.10">
    <property type="entry name" value="Calcium-transporting ATPase, cytoplasmic domain N"/>
    <property type="match status" value="1"/>
</dbReference>
<dbReference type="SFLD" id="SFLDF00027">
    <property type="entry name" value="p-type_atpase"/>
    <property type="match status" value="1"/>
</dbReference>
<dbReference type="PROSITE" id="PS00154">
    <property type="entry name" value="ATPASE_E1_E2"/>
    <property type="match status" value="1"/>
</dbReference>
<feature type="region of interest" description="Disordered" evidence="19">
    <location>
        <begin position="1"/>
        <end position="106"/>
    </location>
</feature>
<keyword evidence="10" id="KW-0460">Magnesium</keyword>
<keyword evidence="13 18" id="KW-0406">Ion transport</keyword>
<name>S9W5G6_SCHCR</name>
<dbReference type="GO" id="GO:0000329">
    <property type="term" value="C:fungal-type vacuole membrane"/>
    <property type="evidence" value="ECO:0007669"/>
    <property type="project" value="EnsemblFungi"/>
</dbReference>
<comment type="subcellular location">
    <subcellularLocation>
        <location evidence="18">Membrane</location>
        <topology evidence="18">Multi-pass membrane protein</topology>
    </subcellularLocation>
    <subcellularLocation>
        <location evidence="1">Vacuole membrane</location>
        <topology evidence="1">Multi-pass membrane protein</topology>
    </subcellularLocation>
</comment>
<dbReference type="SUPFAM" id="SSF81665">
    <property type="entry name" value="Calcium ATPase, transmembrane domain M"/>
    <property type="match status" value="1"/>
</dbReference>
<dbReference type="OrthoDB" id="3352408at2759"/>
<dbReference type="OMA" id="YRMYVKG"/>
<dbReference type="RefSeq" id="XP_013021446.1">
    <property type="nucleotide sequence ID" value="XM_013165992.1"/>
</dbReference>
<dbReference type="EC" id="7.2.2.10" evidence="18"/>
<dbReference type="InterPro" id="IPR004014">
    <property type="entry name" value="ATPase_P-typ_cation-transptr_N"/>
</dbReference>
<keyword evidence="14 18" id="KW-0472">Membrane</keyword>
<comment type="caution">
    <text evidence="18">Lacks conserved residue(s) required for the propagation of feature annotation.</text>
</comment>
<evidence type="ECO:0000256" key="7">
    <source>
        <dbReference type="ARBA" id="ARBA00022741"/>
    </source>
</evidence>
<keyword evidence="7 18" id="KW-0547">Nucleotide-binding</keyword>
<keyword evidence="9 18" id="KW-0067">ATP-binding</keyword>
<dbReference type="Gene3D" id="3.40.50.1000">
    <property type="entry name" value="HAD superfamily/HAD-like"/>
    <property type="match status" value="1"/>
</dbReference>
<keyword evidence="5 18" id="KW-0812">Transmembrane</keyword>
<feature type="compositionally biased region" description="Basic and acidic residues" evidence="19">
    <location>
        <begin position="11"/>
        <end position="20"/>
    </location>
</feature>
<keyword evidence="2 18" id="KW-0813">Transport</keyword>
<evidence type="ECO:0000256" key="19">
    <source>
        <dbReference type="SAM" id="MobiDB-lite"/>
    </source>
</evidence>
<dbReference type="GO" id="GO:0005388">
    <property type="term" value="F:P-type calcium transporter activity"/>
    <property type="evidence" value="ECO:0007669"/>
    <property type="project" value="UniProtKB-EC"/>
</dbReference>
<dbReference type="InterPro" id="IPR023298">
    <property type="entry name" value="ATPase_P-typ_TM_dom_sf"/>
</dbReference>
<feature type="transmembrane region" description="Helical" evidence="18">
    <location>
        <begin position="281"/>
        <end position="301"/>
    </location>
</feature>
<dbReference type="SUPFAM" id="SSF56784">
    <property type="entry name" value="HAD-like"/>
    <property type="match status" value="1"/>
</dbReference>
<feature type="compositionally biased region" description="Polar residues" evidence="19">
    <location>
        <begin position="85"/>
        <end position="106"/>
    </location>
</feature>
<dbReference type="FunFam" id="3.40.50.1000:FF:000018">
    <property type="entry name" value="Calcium-transporting ATPase"/>
    <property type="match status" value="1"/>
</dbReference>
<dbReference type="InterPro" id="IPR023214">
    <property type="entry name" value="HAD_sf"/>
</dbReference>
<accession>S9W5G6</accession>
<dbReference type="NCBIfam" id="TIGR01517">
    <property type="entry name" value="ATPase-IIB_Ca"/>
    <property type="match status" value="1"/>
</dbReference>
<sequence>MTSQPDQPNQHPDEGSDHNADSSSQPQYLQIPPSKPKRGNSSKSNNTASSRVPSSSETARPSSSRDDSSMYENSVDDKHDPPPDYTSNLSINSQNGQSEDGQTSHNSEVSIDCLLHSEYDEAPFAFPIPLLQKFVDPKNTSPLHAVHGLPGLFKGFRVDPHNGISTSEVHYSDKLSMRDILDEDMDPMMDLHLEKTSSAGNQKSTELPDNCDRIHYYGANVLPEHDSKGLIRLMLEAFKDKVLILLSIAAVISLALGLYQTFGQPPNIDPITGKPEPRVEWVEGVAIIVAIVIVVTVGGVNDWQKELQFKKLNAKVSNFDVQVLRDGAVQSTSVFKVLTGDILFVEAGNVVPVDGVLIESNNLVLDESAMTGETDATKKVDANVALSRTKPETEYDKKADPYLISGTTVLEGNGKLLVTAVGVNSFNGRTSMAMRTEGQVTPLQLRLSRVADAIAKLGGAASVLLFVILLIEFLAHLKSNSTSSKSKGQEFLQILIVSVTLLVVAVPEGLPLAVTLALAFATNRMQRDNNLVRHLQACETMGTATNICSDKTGTLTENRMTVVAGGFGTDLVFFNSSEETPTGVDSNSDKSKFEEAESSPYVIKRLSPELKDLLLYSVTVNSTCRQLFDDSSEKPKFIGSKTETALLDMAVNDLGLEDADKLRNRTEIVQFFSFSSDRKASGALYKKEGDYLFVVKGMPEKVLQQSKSVITGTSLDEVQEIEPKRDYFQQMVTGYAKRSLRTLGFCYRKFSSWPPEGIKVNNEDSNNPLKWEDLFQDMTFLAFFGIMDPLRADIPIAVKVCQGAGVVVRMVTGDNIITAKSIASQCGIITPDGTSMEGPEFRSLSEERRLEVLPKLDVLARSSPLDKQLLIEGLQKLGNVVAVTGDGTNDAPALKKANVGFSMGRSGTEVAKEASDIILMDDNFSSIVKAIAWGRTVNDAVKKFLQFQITVNITAVFLTIISAVASSDQTSVLTAVQLLWVNLIMDTLAALALATDPPMPEVLERAPEDPKASLFTFDMWKMIIGQSIYQLAVTLVLHFAGNQLFHYSDKTNDMKTIVFNTFVWLQLFNELNNRRLDNKLNIFERINHNFLFVGIFLVVAGIQVVIVFFGGAAFSVTRIDGKGWAISIIFGVISIPLGALIRCIPNEFLRKVLPLRLINSVLSWIMHPRFRAIHRPGTDDLEANRLIPYEPSSPTEVIDSIRDSLSFVKKIRGGRIRHILGSKFDRQMKALPESVRPRVKRRFLEMRSPSVASNTSVALMVPISTLFSEASGRLGGHDIWVNNEQQEPYKPPK</sequence>
<evidence type="ECO:0000256" key="14">
    <source>
        <dbReference type="ARBA" id="ARBA00023136"/>
    </source>
</evidence>
<evidence type="ECO:0000313" key="22">
    <source>
        <dbReference type="Proteomes" id="UP000015464"/>
    </source>
</evidence>
<keyword evidence="11" id="KW-1278">Translocase</keyword>
<dbReference type="InterPro" id="IPR018303">
    <property type="entry name" value="ATPase_P-typ_P_site"/>
</dbReference>
<feature type="transmembrane region" description="Helical" evidence="18">
    <location>
        <begin position="491"/>
        <end position="521"/>
    </location>
</feature>
<dbReference type="InterPro" id="IPR001757">
    <property type="entry name" value="P_typ_ATPase"/>
</dbReference>
<evidence type="ECO:0000256" key="15">
    <source>
        <dbReference type="ARBA" id="ARBA00038148"/>
    </source>
</evidence>
<dbReference type="InterPro" id="IPR044492">
    <property type="entry name" value="P_typ_ATPase_HD_dom"/>
</dbReference>
<feature type="domain" description="Cation-transporting P-type ATPase N-terminal" evidence="20">
    <location>
        <begin position="145"/>
        <end position="258"/>
    </location>
</feature>
<feature type="transmembrane region" description="Helical" evidence="18">
    <location>
        <begin position="242"/>
        <end position="261"/>
    </location>
</feature>
<evidence type="ECO:0000256" key="18">
    <source>
        <dbReference type="RuleBase" id="RU361146"/>
    </source>
</evidence>
<feature type="compositionally biased region" description="Low complexity" evidence="19">
    <location>
        <begin position="53"/>
        <end position="62"/>
    </location>
</feature>
<evidence type="ECO:0000256" key="10">
    <source>
        <dbReference type="ARBA" id="ARBA00022842"/>
    </source>
</evidence>
<evidence type="ECO:0000256" key="13">
    <source>
        <dbReference type="ARBA" id="ARBA00023065"/>
    </source>
</evidence>
<dbReference type="Gene3D" id="2.70.150.10">
    <property type="entry name" value="Calcium-transporting ATPase, cytoplasmic transduction domain A"/>
    <property type="match status" value="1"/>
</dbReference>
<dbReference type="Pfam" id="PF00689">
    <property type="entry name" value="Cation_ATPase_C"/>
    <property type="match status" value="1"/>
</dbReference>
<dbReference type="GO" id="GO:0016887">
    <property type="term" value="F:ATP hydrolysis activity"/>
    <property type="evidence" value="ECO:0007669"/>
    <property type="project" value="InterPro"/>
</dbReference>
<proteinExistence type="inferred from homology"/>
<feature type="transmembrane region" description="Helical" evidence="18">
    <location>
        <begin position="1124"/>
        <end position="1144"/>
    </location>
</feature>
<dbReference type="SFLD" id="SFLDS00003">
    <property type="entry name" value="Haloacid_Dehalogenase"/>
    <property type="match status" value="1"/>
</dbReference>
<comment type="catalytic activity">
    <reaction evidence="16 18">
        <text>Ca(2+)(in) + ATP + H2O = Ca(2+)(out) + ADP + phosphate + H(+)</text>
        <dbReference type="Rhea" id="RHEA:18105"/>
        <dbReference type="ChEBI" id="CHEBI:15377"/>
        <dbReference type="ChEBI" id="CHEBI:15378"/>
        <dbReference type="ChEBI" id="CHEBI:29108"/>
        <dbReference type="ChEBI" id="CHEBI:30616"/>
        <dbReference type="ChEBI" id="CHEBI:43474"/>
        <dbReference type="ChEBI" id="CHEBI:456216"/>
        <dbReference type="EC" id="7.2.2.10"/>
    </reaction>
</comment>
<dbReference type="Pfam" id="PF00122">
    <property type="entry name" value="E1-E2_ATPase"/>
    <property type="match status" value="1"/>
</dbReference>
<dbReference type="FunFam" id="2.70.150.10:FF:000028">
    <property type="entry name" value="Calcium-transporting ATPase"/>
    <property type="match status" value="1"/>
</dbReference>
<dbReference type="GO" id="GO:0005886">
    <property type="term" value="C:plasma membrane"/>
    <property type="evidence" value="ECO:0007669"/>
    <property type="project" value="TreeGrafter"/>
</dbReference>
<evidence type="ECO:0000256" key="5">
    <source>
        <dbReference type="ARBA" id="ARBA00022692"/>
    </source>
</evidence>
<dbReference type="GO" id="GO:0006874">
    <property type="term" value="P:intracellular calcium ion homeostasis"/>
    <property type="evidence" value="ECO:0007669"/>
    <property type="project" value="EnsemblFungi"/>
</dbReference>
<dbReference type="SMART" id="SM00831">
    <property type="entry name" value="Cation_ATPase_N"/>
    <property type="match status" value="1"/>
</dbReference>
<keyword evidence="22" id="KW-1185">Reference proteome</keyword>
<dbReference type="GeneID" id="25038045"/>
<dbReference type="PRINTS" id="PR00119">
    <property type="entry name" value="CATATPASE"/>
</dbReference>
<evidence type="ECO:0000256" key="12">
    <source>
        <dbReference type="ARBA" id="ARBA00022989"/>
    </source>
</evidence>
<dbReference type="NCBIfam" id="TIGR01494">
    <property type="entry name" value="ATPase_P-type"/>
    <property type="match status" value="2"/>
</dbReference>
<feature type="transmembrane region" description="Helical" evidence="18">
    <location>
        <begin position="1090"/>
        <end position="1112"/>
    </location>
</feature>
<keyword evidence="4 18" id="KW-0109">Calcium transport</keyword>
<feature type="transmembrane region" description="Helical" evidence="18">
    <location>
        <begin position="453"/>
        <end position="471"/>
    </location>
</feature>
<dbReference type="GO" id="GO:0005524">
    <property type="term" value="F:ATP binding"/>
    <property type="evidence" value="ECO:0007669"/>
    <property type="project" value="UniProtKB-KW"/>
</dbReference>
<feature type="transmembrane region" description="Helical" evidence="18">
    <location>
        <begin position="944"/>
        <end position="965"/>
    </location>
</feature>
<gene>
    <name evidence="21" type="ORF">SPOG_03728</name>
</gene>
<dbReference type="Pfam" id="PF13246">
    <property type="entry name" value="Cation_ATPase"/>
    <property type="match status" value="1"/>
</dbReference>
<dbReference type="SUPFAM" id="SSF81660">
    <property type="entry name" value="Metal cation-transporting ATPase, ATP-binding domain N"/>
    <property type="match status" value="1"/>
</dbReference>
<evidence type="ECO:0000256" key="9">
    <source>
        <dbReference type="ARBA" id="ARBA00022840"/>
    </source>
</evidence>
<dbReference type="SUPFAM" id="SSF81653">
    <property type="entry name" value="Calcium ATPase, transduction domain A"/>
    <property type="match status" value="1"/>
</dbReference>
<dbReference type="Pfam" id="PF00690">
    <property type="entry name" value="Cation_ATPase_N"/>
    <property type="match status" value="1"/>
</dbReference>
<dbReference type="Proteomes" id="UP000015464">
    <property type="component" value="Unassembled WGS sequence"/>
</dbReference>
<feature type="compositionally biased region" description="Polar residues" evidence="19">
    <location>
        <begin position="1"/>
        <end position="10"/>
    </location>
</feature>
<evidence type="ECO:0000256" key="8">
    <source>
        <dbReference type="ARBA" id="ARBA00022837"/>
    </source>
</evidence>
<dbReference type="PANTHER" id="PTHR24093:SF369">
    <property type="entry name" value="CALCIUM-TRANSPORTING ATPASE"/>
    <property type="match status" value="1"/>
</dbReference>
<dbReference type="HOGENOM" id="CLU_002360_9_3_1"/>
<evidence type="ECO:0000256" key="2">
    <source>
        <dbReference type="ARBA" id="ARBA00022448"/>
    </source>
</evidence>
<comment type="function">
    <text evidence="18">Catalyzes the hydrolysis of ATP coupled with the transport of calcium.</text>
</comment>
<dbReference type="STRING" id="653667.S9W5G6"/>
<comment type="function">
    <text evidence="17">This magnesium-dependent enzyme catalyzes the hydrolysis of ATP coupled with the transport of calcium. Transports the calcium to the vacuole and participates in the control of the cytosolic free calcium.</text>
</comment>
<evidence type="ECO:0000256" key="1">
    <source>
        <dbReference type="ARBA" id="ARBA00004128"/>
    </source>
</evidence>
<evidence type="ECO:0000259" key="20">
    <source>
        <dbReference type="SMART" id="SM00831"/>
    </source>
</evidence>
<dbReference type="InterPro" id="IPR059000">
    <property type="entry name" value="ATPase_P-type_domA"/>
</dbReference>
<evidence type="ECO:0000256" key="11">
    <source>
        <dbReference type="ARBA" id="ARBA00022967"/>
    </source>
</evidence>
<evidence type="ECO:0000256" key="16">
    <source>
        <dbReference type="ARBA" id="ARBA00048694"/>
    </source>
</evidence>
<keyword evidence="12 18" id="KW-1133">Transmembrane helix</keyword>
<keyword evidence="6" id="KW-0479">Metal-binding</keyword>
<protein>
    <recommendedName>
        <fullName evidence="18">Calcium-transporting ATPase</fullName>
        <ecNumber evidence="18">7.2.2.10</ecNumber>
    </recommendedName>
</protein>
<dbReference type="InterPro" id="IPR006408">
    <property type="entry name" value="P-type_ATPase_IIB"/>
</dbReference>
<dbReference type="InterPro" id="IPR008250">
    <property type="entry name" value="ATPase_P-typ_transduc_dom_A_sf"/>
</dbReference>
<dbReference type="FunFam" id="1.20.1110.10:FF:000039">
    <property type="entry name" value="Calcium-transporting ATPase"/>
    <property type="match status" value="1"/>
</dbReference>
<evidence type="ECO:0000256" key="3">
    <source>
        <dbReference type="ARBA" id="ARBA00022554"/>
    </source>
</evidence>
<dbReference type="PANTHER" id="PTHR24093">
    <property type="entry name" value="CATION TRANSPORTING ATPASE"/>
    <property type="match status" value="1"/>
</dbReference>
<dbReference type="InterPro" id="IPR036412">
    <property type="entry name" value="HAD-like_sf"/>
</dbReference>
<dbReference type="Gene3D" id="1.20.1110.10">
    <property type="entry name" value="Calcium-transporting ATPase, transmembrane domain"/>
    <property type="match status" value="1"/>
</dbReference>
<dbReference type="GO" id="GO:0046872">
    <property type="term" value="F:metal ion binding"/>
    <property type="evidence" value="ECO:0007669"/>
    <property type="project" value="UniProtKB-KW"/>
</dbReference>
<reference evidence="21 22" key="1">
    <citation type="journal article" date="2011" name="Science">
        <title>Comparative functional genomics of the fission yeasts.</title>
        <authorList>
            <person name="Rhind N."/>
            <person name="Chen Z."/>
            <person name="Yassour M."/>
            <person name="Thompson D.A."/>
            <person name="Haas B.J."/>
            <person name="Habib N."/>
            <person name="Wapinski I."/>
            <person name="Roy S."/>
            <person name="Lin M.F."/>
            <person name="Heiman D.I."/>
            <person name="Young S.K."/>
            <person name="Furuya K."/>
            <person name="Guo Y."/>
            <person name="Pidoux A."/>
            <person name="Chen H.M."/>
            <person name="Robbertse B."/>
            <person name="Goldberg J.M."/>
            <person name="Aoki K."/>
            <person name="Bayne E.H."/>
            <person name="Berlin A.M."/>
            <person name="Desjardins C.A."/>
            <person name="Dobbs E."/>
            <person name="Dukaj L."/>
            <person name="Fan L."/>
            <person name="FitzGerald M.G."/>
            <person name="French C."/>
            <person name="Gujja S."/>
            <person name="Hansen K."/>
            <person name="Keifenheim D."/>
            <person name="Levin J.Z."/>
            <person name="Mosher R.A."/>
            <person name="Mueller C.A."/>
            <person name="Pfiffner J."/>
            <person name="Priest M."/>
            <person name="Russ C."/>
            <person name="Smialowska A."/>
            <person name="Swoboda P."/>
            <person name="Sykes S.M."/>
            <person name="Vaughn M."/>
            <person name="Vengrova S."/>
            <person name="Yoder R."/>
            <person name="Zeng Q."/>
            <person name="Allshire R."/>
            <person name="Baulcombe D."/>
            <person name="Birren B.W."/>
            <person name="Brown W."/>
            <person name="Ekwall K."/>
            <person name="Kellis M."/>
            <person name="Leatherwood J."/>
            <person name="Levin H."/>
            <person name="Margalit H."/>
            <person name="Martienssen R."/>
            <person name="Nieduszynski C.A."/>
            <person name="Spatafora J.W."/>
            <person name="Friedman N."/>
            <person name="Dalgaard J.Z."/>
            <person name="Baumann P."/>
            <person name="Niki H."/>
            <person name="Regev A."/>
            <person name="Nusbaum C."/>
        </authorList>
    </citation>
    <scope>NUCLEOTIDE SEQUENCE [LARGE SCALE GENOMIC DNA]</scope>
    <source>
        <strain evidence="22">OY26 / ATCC MYA-4695 / CBS 11777 / NBRC 106824 / NRRL Y48691</strain>
    </source>
</reference>
<dbReference type="eggNOG" id="KOG0204">
    <property type="taxonomic scope" value="Eukaryota"/>
</dbReference>
<evidence type="ECO:0000256" key="17">
    <source>
        <dbReference type="ARBA" id="ARBA00059328"/>
    </source>
</evidence>
<dbReference type="InterPro" id="IPR023299">
    <property type="entry name" value="ATPase_P-typ_cyto_dom_N"/>
</dbReference>